<name>A0A1H0SK95_9CLOT</name>
<accession>A0A1H0SK95</accession>
<evidence type="ECO:0000313" key="1">
    <source>
        <dbReference type="EMBL" id="SDP42201.1"/>
    </source>
</evidence>
<keyword evidence="2" id="KW-1185">Reference proteome</keyword>
<protein>
    <submittedName>
        <fullName evidence="1">Uncharacterized protein</fullName>
    </submittedName>
</protein>
<reference evidence="1 2" key="1">
    <citation type="submission" date="2016-10" db="EMBL/GenBank/DDBJ databases">
        <authorList>
            <person name="de Groot N.N."/>
        </authorList>
    </citation>
    <scope>NUCLEOTIDE SEQUENCE [LARGE SCALE GENOMIC DNA]</scope>
    <source>
        <strain evidence="1 2">DSM 12272</strain>
    </source>
</reference>
<dbReference type="AlphaFoldDB" id="A0A1H0SK95"/>
<dbReference type="STRING" id="94869.SAMN04488529_10590"/>
<evidence type="ECO:0000313" key="2">
    <source>
        <dbReference type="Proteomes" id="UP000198597"/>
    </source>
</evidence>
<gene>
    <name evidence="1" type="ORF">SAMN04488529_10590</name>
</gene>
<proteinExistence type="predicted"/>
<organism evidence="1 2">
    <name type="scientific">Clostridium gasigenes</name>
    <dbReference type="NCBI Taxonomy" id="94869"/>
    <lineage>
        <taxon>Bacteria</taxon>
        <taxon>Bacillati</taxon>
        <taxon>Bacillota</taxon>
        <taxon>Clostridia</taxon>
        <taxon>Eubacteriales</taxon>
        <taxon>Clostridiaceae</taxon>
        <taxon>Clostridium</taxon>
    </lineage>
</organism>
<dbReference type="Proteomes" id="UP000198597">
    <property type="component" value="Unassembled WGS sequence"/>
</dbReference>
<sequence length="94" mass="11480">MLIYGKEGIPLSHFFYIKHIQEITRQYASLFCVTRSIMRTHIVIITRGFYLRMDIKYISAVDLLFFLICKWNIMKNMKNFNNYYVEYEEKVHIL</sequence>
<dbReference type="EMBL" id="FNJM01000005">
    <property type="protein sequence ID" value="SDP42201.1"/>
    <property type="molecule type" value="Genomic_DNA"/>
</dbReference>